<accession>K6WCS8</accession>
<dbReference type="PANTHER" id="PTHR43760:SF1">
    <property type="entry name" value="ENDORIBONUCLEASE L-PSP_CHORISMATE MUTASE-LIKE DOMAIN-CONTAINING PROTEIN"/>
    <property type="match status" value="1"/>
</dbReference>
<sequence>MTPRSDGQLLLTGRVGVDVDVVQAREAAAVAVRNALVAARSLVAPGESLRCAEMTVYIACDSNFTALSAVADGASDVLAAVFGLDGLPARRAVGVYALPGGSPVEVALVAEAQLIPEEPATKERASRRATP</sequence>
<dbReference type="CDD" id="cd02199">
    <property type="entry name" value="YjgF_YER057c_UK114_like_1"/>
    <property type="match status" value="1"/>
</dbReference>
<proteinExistence type="predicted"/>
<comment type="caution">
    <text evidence="1">The sequence shown here is derived from an EMBL/GenBank/DDBJ whole genome shotgun (WGS) entry which is preliminary data.</text>
</comment>
<evidence type="ECO:0000313" key="2">
    <source>
        <dbReference type="Proteomes" id="UP000008363"/>
    </source>
</evidence>
<reference evidence="1 2" key="1">
    <citation type="submission" date="2012-08" db="EMBL/GenBank/DDBJ databases">
        <title>Whole genome shotgun sequence of Gordonia rhizosphera NBRC 16068.</title>
        <authorList>
            <person name="Takarada H."/>
            <person name="Isaki S."/>
            <person name="Hosoyama A."/>
            <person name="Tsuchikane K."/>
            <person name="Katsumata H."/>
            <person name="Baba S."/>
            <person name="Ohji S."/>
            <person name="Yamazaki S."/>
            <person name="Fujita N."/>
        </authorList>
    </citation>
    <scope>NUCLEOTIDE SEQUENCE [LARGE SCALE GENOMIC DNA]</scope>
    <source>
        <strain evidence="1 2">NBRC 16068</strain>
    </source>
</reference>
<dbReference type="EMBL" id="BAHC01000136">
    <property type="protein sequence ID" value="GAB91546.1"/>
    <property type="molecule type" value="Genomic_DNA"/>
</dbReference>
<dbReference type="PANTHER" id="PTHR43760">
    <property type="entry name" value="ENDORIBONUCLEASE-RELATED"/>
    <property type="match status" value="1"/>
</dbReference>
<protein>
    <submittedName>
        <fullName evidence="1">Uncharacterized protein</fullName>
    </submittedName>
</protein>
<evidence type="ECO:0000313" key="1">
    <source>
        <dbReference type="EMBL" id="GAB91546.1"/>
    </source>
</evidence>
<dbReference type="SUPFAM" id="SSF55298">
    <property type="entry name" value="YjgF-like"/>
    <property type="match status" value="1"/>
</dbReference>
<dbReference type="AlphaFoldDB" id="K6WCS8"/>
<dbReference type="STRING" id="1108045.GORHZ_136_00090"/>
<dbReference type="InterPro" id="IPR013813">
    <property type="entry name" value="Endoribo_LPSP/chorism_mut-like"/>
</dbReference>
<dbReference type="eggNOG" id="COG0251">
    <property type="taxonomic scope" value="Bacteria"/>
</dbReference>
<name>K6WCS8_9ACTN</name>
<dbReference type="InterPro" id="IPR035959">
    <property type="entry name" value="RutC-like_sf"/>
</dbReference>
<dbReference type="Proteomes" id="UP000008363">
    <property type="component" value="Unassembled WGS sequence"/>
</dbReference>
<gene>
    <name evidence="1" type="ORF">GORHZ_136_00090</name>
</gene>
<dbReference type="Gene3D" id="3.30.1330.40">
    <property type="entry name" value="RutC-like"/>
    <property type="match status" value="1"/>
</dbReference>
<organism evidence="1 2">
    <name type="scientific">Gordonia rhizosphera NBRC 16068</name>
    <dbReference type="NCBI Taxonomy" id="1108045"/>
    <lineage>
        <taxon>Bacteria</taxon>
        <taxon>Bacillati</taxon>
        <taxon>Actinomycetota</taxon>
        <taxon>Actinomycetes</taxon>
        <taxon>Mycobacteriales</taxon>
        <taxon>Gordoniaceae</taxon>
        <taxon>Gordonia</taxon>
    </lineage>
</organism>
<keyword evidence="2" id="KW-1185">Reference proteome</keyword>